<keyword evidence="2" id="KW-1185">Reference proteome</keyword>
<accession>A0A037ZQC2</accession>
<evidence type="ECO:0000313" key="1">
    <source>
        <dbReference type="EMBL" id="KAJ57042.1"/>
    </source>
</evidence>
<proteinExistence type="predicted"/>
<dbReference type="STRING" id="1454373.ACMU_00695"/>
<dbReference type="EMBL" id="JFKE01000001">
    <property type="protein sequence ID" value="KAJ57042.1"/>
    <property type="molecule type" value="Genomic_DNA"/>
</dbReference>
<comment type="caution">
    <text evidence="1">The sequence shown here is derived from an EMBL/GenBank/DDBJ whole genome shotgun (WGS) entry which is preliminary data.</text>
</comment>
<sequence>MARHIGGLPDEGKRVLVALAGPPGAGKSTLCSALSSVLANDPTTPDAVVVPMDGFHFDNCILDERGQRPVKGAPQTFDGEGFVHLVQRLRVEPEVAFPVFDRADDLSRAAAGLVTEGDRIVLVEGNYLLLNRAPWNRLRGMFDLTVFLDVPMGALEERLIARWQGYGWPEDVARKRALENDIPNARTVVNNSLPADWTIRQLDGVQV</sequence>
<dbReference type="NCBIfam" id="NF006746">
    <property type="entry name" value="PRK09270.1-5"/>
    <property type="match status" value="1"/>
</dbReference>
<protein>
    <recommendedName>
        <fullName evidence="3">Nucleoside triphosphate hydrolase</fullName>
    </recommendedName>
</protein>
<dbReference type="PANTHER" id="PTHR10285">
    <property type="entry name" value="URIDINE KINASE"/>
    <property type="match status" value="1"/>
</dbReference>
<dbReference type="Gene3D" id="3.40.50.300">
    <property type="entry name" value="P-loop containing nucleotide triphosphate hydrolases"/>
    <property type="match status" value="3"/>
</dbReference>
<dbReference type="SUPFAM" id="SSF52540">
    <property type="entry name" value="P-loop containing nucleoside triphosphate hydrolases"/>
    <property type="match status" value="1"/>
</dbReference>
<dbReference type="AlphaFoldDB" id="A0A037ZQC2"/>
<organism evidence="1 2">
    <name type="scientific">Actibacterium mucosum KCTC 23349</name>
    <dbReference type="NCBI Taxonomy" id="1454373"/>
    <lineage>
        <taxon>Bacteria</taxon>
        <taxon>Pseudomonadati</taxon>
        <taxon>Pseudomonadota</taxon>
        <taxon>Alphaproteobacteria</taxon>
        <taxon>Rhodobacterales</taxon>
        <taxon>Roseobacteraceae</taxon>
        <taxon>Actibacterium</taxon>
    </lineage>
</organism>
<evidence type="ECO:0000313" key="2">
    <source>
        <dbReference type="Proteomes" id="UP000026249"/>
    </source>
</evidence>
<reference evidence="1 2" key="1">
    <citation type="submission" date="2014-03" db="EMBL/GenBank/DDBJ databases">
        <title>Draft Genome Sequence of Actibacterium mucosum KCTC 23349, a Marine Alphaproteobacterium with Complex Ionic Requirements Isolated from Mediterranean Seawater at Malvarrosa Beach, Valencia, Spain.</title>
        <authorList>
            <person name="Arahal D.R."/>
            <person name="Shao Z."/>
            <person name="Lai Q."/>
            <person name="Pujalte M.J."/>
        </authorList>
    </citation>
    <scope>NUCLEOTIDE SEQUENCE [LARGE SCALE GENOMIC DNA]</scope>
    <source>
        <strain evidence="1 2">KCTC 23349</strain>
    </source>
</reference>
<dbReference type="Proteomes" id="UP000026249">
    <property type="component" value="Unassembled WGS sequence"/>
</dbReference>
<name>A0A037ZQC2_9RHOB</name>
<evidence type="ECO:0008006" key="3">
    <source>
        <dbReference type="Google" id="ProtNLM"/>
    </source>
</evidence>
<gene>
    <name evidence="1" type="ORF">ACMU_00695</name>
</gene>
<dbReference type="InterPro" id="IPR027417">
    <property type="entry name" value="P-loop_NTPase"/>
</dbReference>